<proteinExistence type="predicted"/>
<protein>
    <recommendedName>
        <fullName evidence="3">YdhG-like domain-containing protein</fullName>
    </recommendedName>
</protein>
<evidence type="ECO:0000313" key="2">
    <source>
        <dbReference type="Proteomes" id="UP000094741"/>
    </source>
</evidence>
<reference evidence="1 2" key="1">
    <citation type="journal article" date="2012" name="Science">
        <title>Ecological populations of bacteria act as socially cohesive units of antibiotic production and resistance.</title>
        <authorList>
            <person name="Cordero O.X."/>
            <person name="Wildschutte H."/>
            <person name="Kirkup B."/>
            <person name="Proehl S."/>
            <person name="Ngo L."/>
            <person name="Hussain F."/>
            <person name="Le Roux F."/>
            <person name="Mincer T."/>
            <person name="Polz M.F."/>
        </authorList>
    </citation>
    <scope>NUCLEOTIDE SEQUENCE [LARGE SCALE GENOMIC DNA]</scope>
    <source>
        <strain evidence="1 2">ZF-129</strain>
    </source>
</reference>
<dbReference type="EMBL" id="AJYQ02000018">
    <property type="protein sequence ID" value="OEE37492.1"/>
    <property type="molecule type" value="Genomic_DNA"/>
</dbReference>
<dbReference type="AlphaFoldDB" id="A0A1E5BJ27"/>
<comment type="caution">
    <text evidence="1">The sequence shown here is derived from an EMBL/GenBank/DDBJ whole genome shotgun (WGS) entry which is preliminary data.</text>
</comment>
<name>A0A1E5BJ27_9VIBR</name>
<sequence>MQYDLDVRSDHKTLFLLIRRILIEDFKLLETRKQRITSYSTPNGGVCHMRTTKSGVDIGFLKGIHMIDTYNKLTGTGKVMRVLSIKDAELKIIIHYLSQAIKISTTTR</sequence>
<dbReference type="OrthoDB" id="7064077at2"/>
<accession>A0A1E5BJ27</accession>
<evidence type="ECO:0000313" key="1">
    <source>
        <dbReference type="EMBL" id="OEE37492.1"/>
    </source>
</evidence>
<gene>
    <name evidence="1" type="ORF">A1QO_17290</name>
</gene>
<dbReference type="STRING" id="1187848.A1QO_17290"/>
<dbReference type="Proteomes" id="UP000094741">
    <property type="component" value="Unassembled WGS sequence"/>
</dbReference>
<organism evidence="1 2">
    <name type="scientific">Vibrio genomosp. F10 str. ZF-129</name>
    <dbReference type="NCBI Taxonomy" id="1187848"/>
    <lineage>
        <taxon>Bacteria</taxon>
        <taxon>Pseudomonadati</taxon>
        <taxon>Pseudomonadota</taxon>
        <taxon>Gammaproteobacteria</taxon>
        <taxon>Vibrionales</taxon>
        <taxon>Vibrionaceae</taxon>
        <taxon>Vibrio</taxon>
    </lineage>
</organism>
<evidence type="ECO:0008006" key="3">
    <source>
        <dbReference type="Google" id="ProtNLM"/>
    </source>
</evidence>